<gene>
    <name evidence="1" type="ORF">D7W81_36940</name>
</gene>
<evidence type="ECO:0000313" key="1">
    <source>
        <dbReference type="EMBL" id="RKH55137.1"/>
    </source>
</evidence>
<sequence>MVRRIVMLLSATLVLVTGCGVSEDEVVRLKEGENLSDTPYCGSLGCADPFRFCAELFLEFGRSPPLCVVENVCDRLECAKAGRRCAVFDGFPGQVKCIEDNGQE</sequence>
<comment type="caution">
    <text evidence="1">The sequence shown here is derived from an EMBL/GenBank/DDBJ whole genome shotgun (WGS) entry which is preliminary data.</text>
</comment>
<dbReference type="AlphaFoldDB" id="A0A3A8PFK7"/>
<dbReference type="OrthoDB" id="5519837at2"/>
<reference evidence="2" key="1">
    <citation type="submission" date="2018-09" db="EMBL/GenBank/DDBJ databases">
        <authorList>
            <person name="Livingstone P.G."/>
            <person name="Whitworth D.E."/>
        </authorList>
    </citation>
    <scope>NUCLEOTIDE SEQUENCE [LARGE SCALE GENOMIC DNA]</scope>
    <source>
        <strain evidence="2">AB050A</strain>
    </source>
</reference>
<accession>A0A3A8PFK7</accession>
<dbReference type="PROSITE" id="PS51257">
    <property type="entry name" value="PROKAR_LIPOPROTEIN"/>
    <property type="match status" value="1"/>
</dbReference>
<dbReference type="RefSeq" id="WP_120560075.1">
    <property type="nucleotide sequence ID" value="NZ_RAWK01000348.1"/>
</dbReference>
<dbReference type="Proteomes" id="UP000267003">
    <property type="component" value="Unassembled WGS sequence"/>
</dbReference>
<protein>
    <recommendedName>
        <fullName evidence="3">Lipoprotein</fullName>
    </recommendedName>
</protein>
<proteinExistence type="predicted"/>
<dbReference type="EMBL" id="RAWK01000348">
    <property type="protein sequence ID" value="RKH55137.1"/>
    <property type="molecule type" value="Genomic_DNA"/>
</dbReference>
<organism evidence="1 2">
    <name type="scientific">Corallococcus aberystwythensis</name>
    <dbReference type="NCBI Taxonomy" id="2316722"/>
    <lineage>
        <taxon>Bacteria</taxon>
        <taxon>Pseudomonadati</taxon>
        <taxon>Myxococcota</taxon>
        <taxon>Myxococcia</taxon>
        <taxon>Myxococcales</taxon>
        <taxon>Cystobacterineae</taxon>
        <taxon>Myxococcaceae</taxon>
        <taxon>Corallococcus</taxon>
    </lineage>
</organism>
<keyword evidence="2" id="KW-1185">Reference proteome</keyword>
<evidence type="ECO:0008006" key="3">
    <source>
        <dbReference type="Google" id="ProtNLM"/>
    </source>
</evidence>
<name>A0A3A8PFK7_9BACT</name>
<evidence type="ECO:0000313" key="2">
    <source>
        <dbReference type="Proteomes" id="UP000267003"/>
    </source>
</evidence>